<evidence type="ECO:0000313" key="9">
    <source>
        <dbReference type="Proteomes" id="UP001183222"/>
    </source>
</evidence>
<dbReference type="PANTHER" id="PTHR43620">
    <property type="entry name" value="GLYCEROPHOSPHORYL DIESTER PHOSPHODIESTERASE"/>
    <property type="match status" value="1"/>
</dbReference>
<evidence type="ECO:0000256" key="3">
    <source>
        <dbReference type="ARBA" id="ARBA00022729"/>
    </source>
</evidence>
<feature type="domain" description="GP-PDE" evidence="7">
    <location>
        <begin position="18"/>
        <end position="331"/>
    </location>
</feature>
<evidence type="ECO:0000256" key="2">
    <source>
        <dbReference type="ARBA" id="ARBA00012247"/>
    </source>
</evidence>
<dbReference type="InterPro" id="IPR017946">
    <property type="entry name" value="PLC-like_Pdiesterase_TIM-brl"/>
</dbReference>
<reference evidence="9" key="1">
    <citation type="submission" date="2023-07" db="EMBL/GenBank/DDBJ databases">
        <title>30 novel species of actinomycetes from the DSMZ collection.</title>
        <authorList>
            <person name="Nouioui I."/>
        </authorList>
    </citation>
    <scope>NUCLEOTIDE SEQUENCE [LARGE SCALE GENOMIC DNA]</scope>
    <source>
        <strain evidence="9">DSM 46792</strain>
    </source>
</reference>
<dbReference type="SUPFAM" id="SSF51695">
    <property type="entry name" value="PLC-like phosphodiesterases"/>
    <property type="match status" value="1"/>
</dbReference>
<protein>
    <recommendedName>
        <fullName evidence="2">glycerophosphodiester phosphodiesterase</fullName>
        <ecNumber evidence="2">3.1.4.46</ecNumber>
    </recommendedName>
</protein>
<dbReference type="EC" id="3.1.4.46" evidence="2"/>
<proteinExistence type="inferred from homology"/>
<dbReference type="Gene3D" id="3.20.20.190">
    <property type="entry name" value="Phosphatidylinositol (PI) phosphodiesterase"/>
    <property type="match status" value="1"/>
</dbReference>
<dbReference type="EMBL" id="JAVREI010000001">
    <property type="protein sequence ID" value="MDT0274703.1"/>
    <property type="molecule type" value="Genomic_DNA"/>
</dbReference>
<name>A0ABU2K3D0_9ACTN</name>
<evidence type="ECO:0000256" key="1">
    <source>
        <dbReference type="ARBA" id="ARBA00007277"/>
    </source>
</evidence>
<dbReference type="PANTHER" id="PTHR43620:SF7">
    <property type="entry name" value="GLYCEROPHOSPHODIESTER PHOSPHODIESTERASE GDPD5-RELATED"/>
    <property type="match status" value="1"/>
</dbReference>
<evidence type="ECO:0000256" key="4">
    <source>
        <dbReference type="ARBA" id="ARBA00022798"/>
    </source>
</evidence>
<evidence type="ECO:0000313" key="8">
    <source>
        <dbReference type="EMBL" id="MDT0274703.1"/>
    </source>
</evidence>
<dbReference type="Pfam" id="PF03009">
    <property type="entry name" value="GDPD"/>
    <property type="match status" value="1"/>
</dbReference>
<gene>
    <name evidence="8" type="ORF">RM425_02190</name>
</gene>
<accession>A0ABU2K3D0</accession>
<keyword evidence="5" id="KW-0378">Hydrolase</keyword>
<keyword evidence="4" id="KW-0319">Glycerol metabolism</keyword>
<organism evidence="8 9">
    <name type="scientific">Blastococcus goldschmidtiae</name>
    <dbReference type="NCBI Taxonomy" id="3075546"/>
    <lineage>
        <taxon>Bacteria</taxon>
        <taxon>Bacillati</taxon>
        <taxon>Actinomycetota</taxon>
        <taxon>Actinomycetes</taxon>
        <taxon>Geodermatophilales</taxon>
        <taxon>Geodermatophilaceae</taxon>
        <taxon>Blastococcus</taxon>
    </lineage>
</organism>
<dbReference type="Proteomes" id="UP001183222">
    <property type="component" value="Unassembled WGS sequence"/>
</dbReference>
<comment type="similarity">
    <text evidence="1">Belongs to the glycerophosphoryl diester phosphodiesterase family.</text>
</comment>
<comment type="caution">
    <text evidence="8">The sequence shown here is derived from an EMBL/GenBank/DDBJ whole genome shotgun (WGS) entry which is preliminary data.</text>
</comment>
<keyword evidence="9" id="KW-1185">Reference proteome</keyword>
<dbReference type="InterPro" id="IPR030395">
    <property type="entry name" value="GP_PDE_dom"/>
</dbReference>
<sequence>MHATESLAMPPVTRLPRPAVIGHRGAPAYRPELTAASFELAIDLGADLIEPDVVVSRDGALVVRHESDLSLSTDVAQRAEFADRRTRRTVKGKTVTGWFTEDFTLAELRTLRALERMPDLRPLNTAYDGRFGILTLAEVVELARSRSTPDRLVQVLVELKNVTWPEGTGPTLAALAADELQRLGVASVAGPVLVQSFDTALLRELRARLGEQGPRMIQLVGNGAEGNRMVTRAGLREISTYAQGIGPSRERILRAAEGRGGVCPLVVEAHRAALSVFCWTLRAENVFLPAHLRRGEEPGAHGDAVADARHLLDLGLDGLITDSPDLAVTALRSRTRQRSLTA</sequence>
<evidence type="ECO:0000259" key="7">
    <source>
        <dbReference type="PROSITE" id="PS51704"/>
    </source>
</evidence>
<comment type="catalytic activity">
    <reaction evidence="6">
        <text>a sn-glycero-3-phosphodiester + H2O = an alcohol + sn-glycerol 3-phosphate + H(+)</text>
        <dbReference type="Rhea" id="RHEA:12969"/>
        <dbReference type="ChEBI" id="CHEBI:15377"/>
        <dbReference type="ChEBI" id="CHEBI:15378"/>
        <dbReference type="ChEBI" id="CHEBI:30879"/>
        <dbReference type="ChEBI" id="CHEBI:57597"/>
        <dbReference type="ChEBI" id="CHEBI:83408"/>
        <dbReference type="EC" id="3.1.4.46"/>
    </reaction>
</comment>
<evidence type="ECO:0000256" key="5">
    <source>
        <dbReference type="ARBA" id="ARBA00022801"/>
    </source>
</evidence>
<keyword evidence="3" id="KW-0732">Signal</keyword>
<evidence type="ECO:0000256" key="6">
    <source>
        <dbReference type="ARBA" id="ARBA00047512"/>
    </source>
</evidence>
<dbReference type="RefSeq" id="WP_311343545.1">
    <property type="nucleotide sequence ID" value="NZ_JAVREI010000001.1"/>
</dbReference>
<dbReference type="PROSITE" id="PS51704">
    <property type="entry name" value="GP_PDE"/>
    <property type="match status" value="1"/>
</dbReference>